<organism evidence="1 2">
    <name type="scientific">Salix dunnii</name>
    <dbReference type="NCBI Taxonomy" id="1413687"/>
    <lineage>
        <taxon>Eukaryota</taxon>
        <taxon>Viridiplantae</taxon>
        <taxon>Streptophyta</taxon>
        <taxon>Embryophyta</taxon>
        <taxon>Tracheophyta</taxon>
        <taxon>Spermatophyta</taxon>
        <taxon>Magnoliopsida</taxon>
        <taxon>eudicotyledons</taxon>
        <taxon>Gunneridae</taxon>
        <taxon>Pentapetalae</taxon>
        <taxon>rosids</taxon>
        <taxon>fabids</taxon>
        <taxon>Malpighiales</taxon>
        <taxon>Salicaceae</taxon>
        <taxon>Saliceae</taxon>
        <taxon>Salix</taxon>
    </lineage>
</organism>
<reference evidence="1 2" key="1">
    <citation type="submission" date="2020-10" db="EMBL/GenBank/DDBJ databases">
        <title>Plant Genome Project.</title>
        <authorList>
            <person name="Zhang R.-G."/>
        </authorList>
    </citation>
    <scope>NUCLEOTIDE SEQUENCE [LARGE SCALE GENOMIC DNA]</scope>
    <source>
        <strain evidence="1">FAFU-HL-1</strain>
        <tissue evidence="1">Leaf</tissue>
    </source>
</reference>
<dbReference type="AlphaFoldDB" id="A0A835MUK4"/>
<sequence>MYYSEFVVCYDIRTKFLEVIRIWQTQGNNYAMAYKPSFVSLKDVMKITLINDILEILPHTGSKMVEKMTSPFLKEHVIAPVLINFLRAFLQIIEAMMLL</sequence>
<evidence type="ECO:0000313" key="1">
    <source>
        <dbReference type="EMBL" id="KAF9678020.1"/>
    </source>
</evidence>
<proteinExistence type="predicted"/>
<protein>
    <submittedName>
        <fullName evidence="1">Uncharacterized protein</fullName>
    </submittedName>
</protein>
<name>A0A835MUK4_9ROSI</name>
<accession>A0A835MUK4</accession>
<dbReference type="Proteomes" id="UP000657918">
    <property type="component" value="Chromosome 8"/>
</dbReference>
<dbReference type="EMBL" id="JADGMS010000008">
    <property type="protein sequence ID" value="KAF9678020.1"/>
    <property type="molecule type" value="Genomic_DNA"/>
</dbReference>
<evidence type="ECO:0000313" key="2">
    <source>
        <dbReference type="Proteomes" id="UP000657918"/>
    </source>
</evidence>
<gene>
    <name evidence="1" type="ORF">SADUNF_Sadunf08G0168400</name>
</gene>
<keyword evidence="2" id="KW-1185">Reference proteome</keyword>
<comment type="caution">
    <text evidence="1">The sequence shown here is derived from an EMBL/GenBank/DDBJ whole genome shotgun (WGS) entry which is preliminary data.</text>
</comment>